<gene>
    <name evidence="2" type="ORF">AAE3_LOCUS6511</name>
</gene>
<feature type="domain" description="NADH:flavin oxidoreductase/NADH oxidase N-terminal" evidence="1">
    <location>
        <begin position="21"/>
        <end position="318"/>
    </location>
</feature>
<evidence type="ECO:0000313" key="2">
    <source>
        <dbReference type="EMBL" id="CAA7264374.1"/>
    </source>
</evidence>
<dbReference type="AlphaFoldDB" id="A0A8S0VVS5"/>
<dbReference type="InterPro" id="IPR045247">
    <property type="entry name" value="Oye-like"/>
</dbReference>
<name>A0A8S0VVS5_CYCAE</name>
<dbReference type="OrthoDB" id="276546at2759"/>
<dbReference type="EMBL" id="CACVBS010000044">
    <property type="protein sequence ID" value="CAA7264374.1"/>
    <property type="molecule type" value="Genomic_DNA"/>
</dbReference>
<accession>A0A8S0VVS5</accession>
<dbReference type="InterPro" id="IPR001155">
    <property type="entry name" value="OxRdtase_FMN_N"/>
</dbReference>
<evidence type="ECO:0000313" key="3">
    <source>
        <dbReference type="Proteomes" id="UP000467700"/>
    </source>
</evidence>
<dbReference type="Proteomes" id="UP000467700">
    <property type="component" value="Unassembled WGS sequence"/>
</dbReference>
<organism evidence="2 3">
    <name type="scientific">Cyclocybe aegerita</name>
    <name type="common">Black poplar mushroom</name>
    <name type="synonym">Agrocybe aegerita</name>
    <dbReference type="NCBI Taxonomy" id="1973307"/>
    <lineage>
        <taxon>Eukaryota</taxon>
        <taxon>Fungi</taxon>
        <taxon>Dikarya</taxon>
        <taxon>Basidiomycota</taxon>
        <taxon>Agaricomycotina</taxon>
        <taxon>Agaricomycetes</taxon>
        <taxon>Agaricomycetidae</taxon>
        <taxon>Agaricales</taxon>
        <taxon>Agaricineae</taxon>
        <taxon>Bolbitiaceae</taxon>
        <taxon>Cyclocybe</taxon>
    </lineage>
</organism>
<dbReference type="GO" id="GO:0010181">
    <property type="term" value="F:FMN binding"/>
    <property type="evidence" value="ECO:0007669"/>
    <property type="project" value="InterPro"/>
</dbReference>
<sequence length="347" mass="38560">MFNVLLRDSSYRKGFSSRVKEWPNAPGIWNEEHVIGWKKIVDAVHKAGGKIYAQLWHSTSAAISLSKSRLIIATTGRVSHPQAAEQIPSEEFMLLPRDIAARGGKFRHIEGTPGYITPRAIKDPWTLIERFKHAAINAKQAGFNGVELHGGNGCLIMQFLDTGSNKREDQWGGSVANRCRFGLEVLKVLVEVFGRNVAVKLSPAGGYNDVGMPLQETVDTYSNFISEADKMNIAYITLVRYSPKSDPVYDGVSHATKHDIVGTYRPLIKNTKVFVNSGVTPEEGDRLVRDGKTDGIFIGFDWIAHPDLVKRIEDGNPLDNKTDVAHIGPRKDELDWSRGYTDYPVAT</sequence>
<dbReference type="GO" id="GO:0016491">
    <property type="term" value="F:oxidoreductase activity"/>
    <property type="evidence" value="ECO:0007669"/>
    <property type="project" value="InterPro"/>
</dbReference>
<comment type="caution">
    <text evidence="2">The sequence shown here is derived from an EMBL/GenBank/DDBJ whole genome shotgun (WGS) entry which is preliminary data.</text>
</comment>
<reference evidence="2 3" key="1">
    <citation type="submission" date="2020-01" db="EMBL/GenBank/DDBJ databases">
        <authorList>
            <person name="Gupta K D."/>
        </authorList>
    </citation>
    <scope>NUCLEOTIDE SEQUENCE [LARGE SCALE GENOMIC DNA]</scope>
</reference>
<dbReference type="SUPFAM" id="SSF51395">
    <property type="entry name" value="FMN-linked oxidoreductases"/>
    <property type="match status" value="1"/>
</dbReference>
<dbReference type="Gene3D" id="3.20.20.70">
    <property type="entry name" value="Aldolase class I"/>
    <property type="match status" value="1"/>
</dbReference>
<evidence type="ECO:0000259" key="1">
    <source>
        <dbReference type="Pfam" id="PF00724"/>
    </source>
</evidence>
<dbReference type="Pfam" id="PF00724">
    <property type="entry name" value="Oxidored_FMN"/>
    <property type="match status" value="1"/>
</dbReference>
<proteinExistence type="predicted"/>
<dbReference type="InterPro" id="IPR013785">
    <property type="entry name" value="Aldolase_TIM"/>
</dbReference>
<dbReference type="PANTHER" id="PTHR22893:SF91">
    <property type="entry name" value="NADPH DEHYDROGENASE 2-RELATED"/>
    <property type="match status" value="1"/>
</dbReference>
<dbReference type="PANTHER" id="PTHR22893">
    <property type="entry name" value="NADH OXIDOREDUCTASE-RELATED"/>
    <property type="match status" value="1"/>
</dbReference>
<protein>
    <recommendedName>
        <fullName evidence="1">NADH:flavin oxidoreductase/NADH oxidase N-terminal domain-containing protein</fullName>
    </recommendedName>
</protein>
<keyword evidence="3" id="KW-1185">Reference proteome</keyword>